<keyword evidence="6" id="KW-0949">S-adenosyl-L-methionine</keyword>
<evidence type="ECO:0000313" key="13">
    <source>
        <dbReference type="Proteomes" id="UP000182235"/>
    </source>
</evidence>
<accession>A0A1J9PTK4</accession>
<keyword evidence="7" id="KW-0809">Transit peptide</keyword>
<dbReference type="EMBL" id="LGRN01000590">
    <property type="protein sequence ID" value="OJD11203.1"/>
    <property type="molecule type" value="Genomic_DNA"/>
</dbReference>
<dbReference type="AlphaFoldDB" id="A0A1J9PTK4"/>
<dbReference type="InterPro" id="IPR047182">
    <property type="entry name" value="MRM1"/>
</dbReference>
<evidence type="ECO:0000256" key="9">
    <source>
        <dbReference type="ARBA" id="ARBA00034881"/>
    </source>
</evidence>
<feature type="compositionally biased region" description="Low complexity" evidence="10">
    <location>
        <begin position="77"/>
        <end position="87"/>
    </location>
</feature>
<feature type="compositionally biased region" description="Polar residues" evidence="10">
    <location>
        <begin position="124"/>
        <end position="139"/>
    </location>
</feature>
<feature type="region of interest" description="Disordered" evidence="10">
    <location>
        <begin position="44"/>
        <end position="243"/>
    </location>
</feature>
<feature type="region of interest" description="Disordered" evidence="10">
    <location>
        <begin position="375"/>
        <end position="403"/>
    </location>
</feature>
<dbReference type="SMART" id="SM00967">
    <property type="entry name" value="SpoU_sub_bind"/>
    <property type="match status" value="1"/>
</dbReference>
<feature type="domain" description="RNA 2-O ribose methyltransferase substrate binding" evidence="11">
    <location>
        <begin position="256"/>
        <end position="347"/>
    </location>
</feature>
<dbReference type="SUPFAM" id="SSF55315">
    <property type="entry name" value="L30e-like"/>
    <property type="match status" value="1"/>
</dbReference>
<name>A0A1J9PTK4_9EURO</name>
<dbReference type="GO" id="GO:0003723">
    <property type="term" value="F:RNA binding"/>
    <property type="evidence" value="ECO:0007669"/>
    <property type="project" value="InterPro"/>
</dbReference>
<keyword evidence="4" id="KW-0489">Methyltransferase</keyword>
<feature type="compositionally biased region" description="Basic and acidic residues" evidence="10">
    <location>
        <begin position="89"/>
        <end position="109"/>
    </location>
</feature>
<comment type="subcellular location">
    <subcellularLocation>
        <location evidence="1">Mitochondrion</location>
    </subcellularLocation>
</comment>
<feature type="compositionally biased region" description="Polar residues" evidence="10">
    <location>
        <begin position="221"/>
        <end position="243"/>
    </location>
</feature>
<feature type="compositionally biased region" description="Basic and acidic residues" evidence="10">
    <location>
        <begin position="140"/>
        <end position="149"/>
    </location>
</feature>
<evidence type="ECO:0000313" key="12">
    <source>
        <dbReference type="EMBL" id="OJD11203.1"/>
    </source>
</evidence>
<keyword evidence="8" id="KW-0496">Mitochondrion</keyword>
<keyword evidence="5" id="KW-0808">Transferase</keyword>
<dbReference type="SUPFAM" id="SSF75217">
    <property type="entry name" value="alpha/beta knot"/>
    <property type="match status" value="1"/>
</dbReference>
<dbReference type="Pfam" id="PF00588">
    <property type="entry name" value="SpoU_methylase"/>
    <property type="match status" value="1"/>
</dbReference>
<feature type="compositionally biased region" description="Basic and acidic residues" evidence="10">
    <location>
        <begin position="53"/>
        <end position="66"/>
    </location>
</feature>
<evidence type="ECO:0000256" key="10">
    <source>
        <dbReference type="SAM" id="MobiDB-lite"/>
    </source>
</evidence>
<evidence type="ECO:0000256" key="6">
    <source>
        <dbReference type="ARBA" id="ARBA00022691"/>
    </source>
</evidence>
<evidence type="ECO:0000259" key="11">
    <source>
        <dbReference type="SMART" id="SM00967"/>
    </source>
</evidence>
<dbReference type="InterPro" id="IPR047261">
    <property type="entry name" value="MRM1_MeTrfase_dom"/>
</dbReference>
<comment type="caution">
    <text evidence="12">The sequence shown here is derived from an EMBL/GenBank/DDBJ whole genome shotgun (WGS) entry which is preliminary data.</text>
</comment>
<dbReference type="Pfam" id="PF08032">
    <property type="entry name" value="SpoU_sub_bind"/>
    <property type="match status" value="1"/>
</dbReference>
<evidence type="ECO:0000256" key="3">
    <source>
        <dbReference type="ARBA" id="ARBA00022552"/>
    </source>
</evidence>
<keyword evidence="13" id="KW-1185">Reference proteome</keyword>
<dbReference type="CDD" id="cd18105">
    <property type="entry name" value="SpoU-like_MRM1"/>
    <property type="match status" value="1"/>
</dbReference>
<reference evidence="12 13" key="1">
    <citation type="submission" date="2015-07" db="EMBL/GenBank/DDBJ databases">
        <title>Emmonsia species relationships and genome sequence.</title>
        <authorList>
            <consortium name="The Broad Institute Genomics Platform"/>
            <person name="Cuomo C.A."/>
            <person name="Munoz J.F."/>
            <person name="Imamovic A."/>
            <person name="Priest M.E."/>
            <person name="Young S."/>
            <person name="Clay O.K."/>
            <person name="McEwen J.G."/>
        </authorList>
    </citation>
    <scope>NUCLEOTIDE SEQUENCE [LARGE SCALE GENOMIC DNA]</scope>
    <source>
        <strain evidence="12 13">UAMH 9510</strain>
    </source>
</reference>
<dbReference type="Gene3D" id="3.30.1330.30">
    <property type="match status" value="1"/>
</dbReference>
<evidence type="ECO:0000256" key="7">
    <source>
        <dbReference type="ARBA" id="ARBA00022946"/>
    </source>
</evidence>
<comment type="similarity">
    <text evidence="2">Belongs to the class IV-like SAM-binding methyltransferase superfamily. RNA methyltransferase TrmH family.</text>
</comment>
<evidence type="ECO:0000256" key="2">
    <source>
        <dbReference type="ARBA" id="ARBA00007228"/>
    </source>
</evidence>
<dbReference type="InterPro" id="IPR029064">
    <property type="entry name" value="Ribosomal_eL30-like_sf"/>
</dbReference>
<evidence type="ECO:0000256" key="4">
    <source>
        <dbReference type="ARBA" id="ARBA00022603"/>
    </source>
</evidence>
<sequence>MLNRHCSALLKSHRICFSRFSEQSWAKGLRHASIGSAIQKGIYSSRNSFSGRGNRENGESRQDRGGRRGRSGGDGRGNTSNRGNRGNKAAREYREGMDGRESRGGRDNPSRTQRGSLGDVRIRNGSQIGNDDSIFSGSDNRVRFLRNSDESTPDSASSVSETGVYRAQCYRPANTKPTRWVRRDAQRHDEDRRDNRMPGDESNFFRPKNRRERYAEKISDRSQQTEFELERSPNTQPQVSITAPHTIPYTTAASEFIYGTSAVLAALRCGRRKLYKLYIYDAPDKVSLRLGRKQSRDPMLDTIIKFGLAAGVHVKQVAGNWPKLLDKMSGGRPHNGCILEASQLPKLPVDSLMPVASPLETHFYATVCQQSAEEAEVNGTNGRIPRSAYKDEDSSPTENEAQPSRYPFTLLLDGIRDEGNVGAIIRSAYYFGADAIIVSTRSSAPISAIAIKASAGAAENIPILTTTNPTLFVKNTRMNGWKIFAAEAPAAATASQQTLGTSTEQILSRRDVSTKLNEAPCVLMLGSEDQGLQRSVRLQADGAVVIPGAITANSEEDRAGVDSLNVSVASALLCEAFLGDPASTGLASSPGEEGMMSTVDMIREEAKEDPNKMF</sequence>
<protein>
    <recommendedName>
        <fullName evidence="9">rRNA methyltransferase 1, mitochondrial</fullName>
    </recommendedName>
</protein>
<dbReference type="Gene3D" id="3.40.1280.10">
    <property type="match status" value="1"/>
</dbReference>
<dbReference type="STRING" id="1447872.A0A1J9PTK4"/>
<dbReference type="Proteomes" id="UP000182235">
    <property type="component" value="Unassembled WGS sequence"/>
</dbReference>
<dbReference type="OrthoDB" id="270651at2759"/>
<evidence type="ECO:0000256" key="1">
    <source>
        <dbReference type="ARBA" id="ARBA00004173"/>
    </source>
</evidence>
<dbReference type="VEuPathDB" id="FungiDB:AJ78_07979"/>
<dbReference type="InterPro" id="IPR029028">
    <property type="entry name" value="Alpha/beta_knot_MTases"/>
</dbReference>
<dbReference type="InterPro" id="IPR001537">
    <property type="entry name" value="SpoU_MeTrfase"/>
</dbReference>
<dbReference type="InterPro" id="IPR029026">
    <property type="entry name" value="tRNA_m1G_MTases_N"/>
</dbReference>
<dbReference type="GO" id="GO:0016435">
    <property type="term" value="F:rRNA (guanine) methyltransferase activity"/>
    <property type="evidence" value="ECO:0007669"/>
    <property type="project" value="TreeGrafter"/>
</dbReference>
<evidence type="ECO:0000256" key="8">
    <source>
        <dbReference type="ARBA" id="ARBA00023128"/>
    </source>
</evidence>
<dbReference type="PANTHER" id="PTHR46103">
    <property type="entry name" value="RRNA METHYLTRANSFERASE 1, MITOCHONDRIAL"/>
    <property type="match status" value="1"/>
</dbReference>
<keyword evidence="3" id="KW-0698">rRNA processing</keyword>
<dbReference type="PANTHER" id="PTHR46103:SF1">
    <property type="entry name" value="RRNA METHYLTRANSFERASE 1, MITOCHONDRIAL"/>
    <property type="match status" value="1"/>
</dbReference>
<organism evidence="12 13">
    <name type="scientific">Emergomyces pasteurianus Ep9510</name>
    <dbReference type="NCBI Taxonomy" id="1447872"/>
    <lineage>
        <taxon>Eukaryota</taxon>
        <taxon>Fungi</taxon>
        <taxon>Dikarya</taxon>
        <taxon>Ascomycota</taxon>
        <taxon>Pezizomycotina</taxon>
        <taxon>Eurotiomycetes</taxon>
        <taxon>Eurotiomycetidae</taxon>
        <taxon>Onygenales</taxon>
        <taxon>Ajellomycetaceae</taxon>
        <taxon>Emergomyces</taxon>
    </lineage>
</organism>
<evidence type="ECO:0000256" key="5">
    <source>
        <dbReference type="ARBA" id="ARBA00022679"/>
    </source>
</evidence>
<dbReference type="InterPro" id="IPR013123">
    <property type="entry name" value="SpoU_subst-bd"/>
</dbReference>
<feature type="compositionally biased region" description="Basic and acidic residues" evidence="10">
    <location>
        <begin position="181"/>
        <end position="199"/>
    </location>
</feature>
<proteinExistence type="inferred from homology"/>
<gene>
    <name evidence="12" type="ORF">AJ78_07979</name>
</gene>
<dbReference type="GO" id="GO:0005739">
    <property type="term" value="C:mitochondrion"/>
    <property type="evidence" value="ECO:0007669"/>
    <property type="project" value="UniProtKB-SubCell"/>
</dbReference>